<keyword evidence="8" id="KW-0206">Cytoskeleton</keyword>
<evidence type="ECO:0000256" key="4">
    <source>
        <dbReference type="ARBA" id="ARBA00022741"/>
    </source>
</evidence>
<organism evidence="14 15">
    <name type="scientific">Coemansia reversa (strain ATCC 12441 / NRRL 1564)</name>
    <dbReference type="NCBI Taxonomy" id="763665"/>
    <lineage>
        <taxon>Eukaryota</taxon>
        <taxon>Fungi</taxon>
        <taxon>Fungi incertae sedis</taxon>
        <taxon>Zoopagomycota</taxon>
        <taxon>Kickxellomycotina</taxon>
        <taxon>Kickxellomycetes</taxon>
        <taxon>Kickxellales</taxon>
        <taxon>Kickxellaceae</taxon>
        <taxon>Coemansia</taxon>
    </lineage>
</organism>
<evidence type="ECO:0000256" key="10">
    <source>
        <dbReference type="ARBA" id="ARBA00034704"/>
    </source>
</evidence>
<keyword evidence="2" id="KW-0963">Cytoplasm</keyword>
<dbReference type="InterPro" id="IPR036961">
    <property type="entry name" value="Kinesin_motor_dom_sf"/>
</dbReference>
<dbReference type="InterPro" id="IPR019821">
    <property type="entry name" value="Kinesin_motor_CS"/>
</dbReference>
<evidence type="ECO:0000313" key="15">
    <source>
        <dbReference type="Proteomes" id="UP000242474"/>
    </source>
</evidence>
<keyword evidence="3 12" id="KW-0493">Microtubule</keyword>
<comment type="similarity">
    <text evidence="10">Belongs to the TRAFAC class myosin-kinesin ATPase superfamily. Kinesin family. KIN-5/BimC subfamily.</text>
</comment>
<dbReference type="GO" id="GO:0008017">
    <property type="term" value="F:microtubule binding"/>
    <property type="evidence" value="ECO:0007669"/>
    <property type="project" value="InterPro"/>
</dbReference>
<dbReference type="GO" id="GO:0005874">
    <property type="term" value="C:microtubule"/>
    <property type="evidence" value="ECO:0007669"/>
    <property type="project" value="UniProtKB-KW"/>
</dbReference>
<evidence type="ECO:0000256" key="7">
    <source>
        <dbReference type="ARBA" id="ARBA00023175"/>
    </source>
</evidence>
<dbReference type="GO" id="GO:0007010">
    <property type="term" value="P:cytoskeleton organization"/>
    <property type="evidence" value="ECO:0007669"/>
    <property type="project" value="UniProtKB-ARBA"/>
</dbReference>
<dbReference type="PRINTS" id="PR00380">
    <property type="entry name" value="KINESINHEAVY"/>
</dbReference>
<dbReference type="SMART" id="SM00129">
    <property type="entry name" value="KISc"/>
    <property type="match status" value="1"/>
</dbReference>
<evidence type="ECO:0000256" key="1">
    <source>
        <dbReference type="ARBA" id="ARBA00004245"/>
    </source>
</evidence>
<comment type="subcellular location">
    <subcellularLocation>
        <location evidence="1">Cytoplasm</location>
        <location evidence="1">Cytoskeleton</location>
    </subcellularLocation>
</comment>
<dbReference type="AlphaFoldDB" id="A0A2G5B8T1"/>
<feature type="domain" description="Kinesin motor" evidence="13">
    <location>
        <begin position="3"/>
        <end position="341"/>
    </location>
</feature>
<evidence type="ECO:0000256" key="12">
    <source>
        <dbReference type="RuleBase" id="RU000394"/>
    </source>
</evidence>
<dbReference type="PANTHER" id="PTHR37739">
    <property type="entry name" value="KINESIN-LIKE PROTEIN KIN-12D"/>
    <property type="match status" value="1"/>
</dbReference>
<evidence type="ECO:0000256" key="5">
    <source>
        <dbReference type="ARBA" id="ARBA00022840"/>
    </source>
</evidence>
<dbReference type="Gene3D" id="3.40.850.10">
    <property type="entry name" value="Kinesin motor domain"/>
    <property type="match status" value="1"/>
</dbReference>
<evidence type="ECO:0000256" key="9">
    <source>
        <dbReference type="ARBA" id="ARBA00034488"/>
    </source>
</evidence>
<dbReference type="OrthoDB" id="3176171at2759"/>
<dbReference type="InterPro" id="IPR001752">
    <property type="entry name" value="Kinesin_motor_dom"/>
</dbReference>
<dbReference type="GO" id="GO:0003777">
    <property type="term" value="F:microtubule motor activity"/>
    <property type="evidence" value="ECO:0007669"/>
    <property type="project" value="InterPro"/>
</dbReference>
<reference evidence="14 15" key="1">
    <citation type="journal article" date="2015" name="Genome Biol. Evol.">
        <title>Phylogenomic analyses indicate that early fungi evolved digesting cell walls of algal ancestors of land plants.</title>
        <authorList>
            <person name="Chang Y."/>
            <person name="Wang S."/>
            <person name="Sekimoto S."/>
            <person name="Aerts A.L."/>
            <person name="Choi C."/>
            <person name="Clum A."/>
            <person name="LaButti K.M."/>
            <person name="Lindquist E.A."/>
            <person name="Yee Ngan C."/>
            <person name="Ohm R.A."/>
            <person name="Salamov A.A."/>
            <person name="Grigoriev I.V."/>
            <person name="Spatafora J.W."/>
            <person name="Berbee M.L."/>
        </authorList>
    </citation>
    <scope>NUCLEOTIDE SEQUENCE [LARGE SCALE GENOMIC DNA]</scope>
    <source>
        <strain evidence="14 15">NRRL 1564</strain>
    </source>
</reference>
<dbReference type="InterPro" id="IPR044986">
    <property type="entry name" value="KIF15/KIN-12"/>
</dbReference>
<proteinExistence type="inferred from homology"/>
<comment type="similarity">
    <text evidence="9">Belongs to the TRAFAC class myosin-kinesin ATPase superfamily. Kinesin family. KIN-12 subfamily.</text>
</comment>
<dbReference type="FunFam" id="3.40.850.10:FF:000019">
    <property type="entry name" value="Kinesin-like protein KIN-5D"/>
    <property type="match status" value="1"/>
</dbReference>
<dbReference type="SUPFAM" id="SSF52540">
    <property type="entry name" value="P-loop containing nucleoside triphosphate hydrolases"/>
    <property type="match status" value="1"/>
</dbReference>
<feature type="binding site" evidence="11">
    <location>
        <begin position="85"/>
        <end position="92"/>
    </location>
    <ligand>
        <name>ATP</name>
        <dbReference type="ChEBI" id="CHEBI:30616"/>
    </ligand>
</feature>
<dbReference type="PANTHER" id="PTHR37739:SF8">
    <property type="entry name" value="KINESIN-LIKE PROTEIN KIN-12D"/>
    <property type="match status" value="1"/>
</dbReference>
<keyword evidence="5 11" id="KW-0067">ATP-binding</keyword>
<protein>
    <recommendedName>
        <fullName evidence="12">Kinesin-like protein</fullName>
    </recommendedName>
</protein>
<dbReference type="STRING" id="763665.A0A2G5B8T1"/>
<evidence type="ECO:0000256" key="6">
    <source>
        <dbReference type="ARBA" id="ARBA00023054"/>
    </source>
</evidence>
<evidence type="ECO:0000256" key="3">
    <source>
        <dbReference type="ARBA" id="ARBA00022701"/>
    </source>
</evidence>
<sequence>MDNIQVFMRIRPLSEDEYRRDRSTESAVRILADNVVSIPSQRSENFAFDFVGDESCSQAEVFESVGKRAVEQCMQGYNGTIFAYGQTGSGKTFTMQGASDEFTGPDDELRGLIPRCFEYLFTRIAEEEARTNGRVKYLCRASYIEIYNETIYDLLDPLTRTCAMREDIKRGVFIDNVTEETVQHPNEAYDVFMRGTTNRHVSATSMNRESSRSHSVLMLVIQSLTQMDSELTEVRESRFNLVDLAGSERQKLANTSGMRLKEAANINKSLSTLGNVINSLVDIGNGRSRHVNYRDSKLTFLLRDSLGGNSVTFIIANVSPAICNDIETASTLRFAQRAKMIRNKAIVNQDMQGNIINSATLRKYLIFISTHQAANETNDNPQIVEVLIFALCYRRKAQGKKKGVE</sequence>
<dbReference type="Pfam" id="PF00225">
    <property type="entry name" value="Kinesin"/>
    <property type="match status" value="1"/>
</dbReference>
<dbReference type="PROSITE" id="PS50067">
    <property type="entry name" value="KINESIN_MOTOR_2"/>
    <property type="match status" value="1"/>
</dbReference>
<evidence type="ECO:0000313" key="14">
    <source>
        <dbReference type="EMBL" id="PIA15426.1"/>
    </source>
</evidence>
<keyword evidence="6" id="KW-0175">Coiled coil</keyword>
<keyword evidence="15" id="KW-1185">Reference proteome</keyword>
<dbReference type="GO" id="GO:0005524">
    <property type="term" value="F:ATP binding"/>
    <property type="evidence" value="ECO:0007669"/>
    <property type="project" value="UniProtKB-UniRule"/>
</dbReference>
<name>A0A2G5B8T1_COERN</name>
<evidence type="ECO:0000256" key="11">
    <source>
        <dbReference type="PROSITE-ProRule" id="PRU00283"/>
    </source>
</evidence>
<evidence type="ECO:0000256" key="2">
    <source>
        <dbReference type="ARBA" id="ARBA00022490"/>
    </source>
</evidence>
<dbReference type="InterPro" id="IPR027417">
    <property type="entry name" value="P-loop_NTPase"/>
</dbReference>
<keyword evidence="7 11" id="KW-0505">Motor protein</keyword>
<accession>A0A2G5B8T1</accession>
<dbReference type="Proteomes" id="UP000242474">
    <property type="component" value="Unassembled WGS sequence"/>
</dbReference>
<evidence type="ECO:0000256" key="8">
    <source>
        <dbReference type="ARBA" id="ARBA00023212"/>
    </source>
</evidence>
<dbReference type="PROSITE" id="PS00411">
    <property type="entry name" value="KINESIN_MOTOR_1"/>
    <property type="match status" value="1"/>
</dbReference>
<dbReference type="GO" id="GO:0007018">
    <property type="term" value="P:microtubule-based movement"/>
    <property type="evidence" value="ECO:0007669"/>
    <property type="project" value="InterPro"/>
</dbReference>
<evidence type="ECO:0000259" key="13">
    <source>
        <dbReference type="PROSITE" id="PS50067"/>
    </source>
</evidence>
<gene>
    <name evidence="14" type="ORF">COEREDRAFT_93232</name>
</gene>
<keyword evidence="4 11" id="KW-0547">Nucleotide-binding</keyword>
<dbReference type="EMBL" id="KZ303507">
    <property type="protein sequence ID" value="PIA15426.1"/>
    <property type="molecule type" value="Genomic_DNA"/>
</dbReference>